<comment type="similarity">
    <text evidence="2 12">Belongs to the cation transport ATPase (P-type) (TC 3.A.3) family. Type IB subfamily.</text>
</comment>
<dbReference type="InterPro" id="IPR036412">
    <property type="entry name" value="HAD-like_sf"/>
</dbReference>
<dbReference type="PROSITE" id="PS01229">
    <property type="entry name" value="COF_2"/>
    <property type="match status" value="1"/>
</dbReference>
<keyword evidence="3 12" id="KW-0812">Transmembrane</keyword>
<dbReference type="SFLD" id="SFLDS00003">
    <property type="entry name" value="Haloacid_Dehalogenase"/>
    <property type="match status" value="1"/>
</dbReference>
<evidence type="ECO:0000256" key="12">
    <source>
        <dbReference type="RuleBase" id="RU362081"/>
    </source>
</evidence>
<keyword evidence="7" id="KW-1278">Translocase</keyword>
<feature type="transmembrane region" description="Helical" evidence="12">
    <location>
        <begin position="123"/>
        <end position="140"/>
    </location>
</feature>
<evidence type="ECO:0000259" key="14">
    <source>
        <dbReference type="PROSITE" id="PS50846"/>
    </source>
</evidence>
<dbReference type="Pfam" id="PF00403">
    <property type="entry name" value="HMA"/>
    <property type="match status" value="1"/>
</dbReference>
<feature type="transmembrane region" description="Helical" evidence="12">
    <location>
        <begin position="203"/>
        <end position="221"/>
    </location>
</feature>
<dbReference type="Gene3D" id="3.40.50.1000">
    <property type="entry name" value="HAD superfamily/HAD-like"/>
    <property type="match status" value="1"/>
</dbReference>
<dbReference type="InterPro" id="IPR023214">
    <property type="entry name" value="HAD_sf"/>
</dbReference>
<dbReference type="Gene3D" id="2.70.150.10">
    <property type="entry name" value="Calcium-transporting ATPase, cytoplasmic transduction domain A"/>
    <property type="match status" value="1"/>
</dbReference>
<dbReference type="GO" id="GO:0005524">
    <property type="term" value="F:ATP binding"/>
    <property type="evidence" value="ECO:0007669"/>
    <property type="project" value="UniProtKB-UniRule"/>
</dbReference>
<dbReference type="NCBIfam" id="TIGR01525">
    <property type="entry name" value="ATPase-IB_hvy"/>
    <property type="match status" value="1"/>
</dbReference>
<dbReference type="SFLD" id="SFLDG00002">
    <property type="entry name" value="C1.7:_P-type_atpase_like"/>
    <property type="match status" value="1"/>
</dbReference>
<evidence type="ECO:0000256" key="8">
    <source>
        <dbReference type="ARBA" id="ARBA00022989"/>
    </source>
</evidence>
<dbReference type="Proteomes" id="UP000565579">
    <property type="component" value="Unassembled WGS sequence"/>
</dbReference>
<dbReference type="NCBIfam" id="TIGR01511">
    <property type="entry name" value="ATPase-IB1_Cu"/>
    <property type="match status" value="1"/>
</dbReference>
<dbReference type="PROSITE" id="PS50206">
    <property type="entry name" value="RHODANESE_3"/>
    <property type="match status" value="1"/>
</dbReference>
<feature type="transmembrane region" description="Helical" evidence="12">
    <location>
        <begin position="355"/>
        <end position="375"/>
    </location>
</feature>
<dbReference type="CDD" id="cd00371">
    <property type="entry name" value="HMA"/>
    <property type="match status" value="1"/>
</dbReference>
<dbReference type="InterPro" id="IPR017969">
    <property type="entry name" value="Heavy-metal-associated_CS"/>
</dbReference>
<dbReference type="Gene3D" id="3.40.1110.10">
    <property type="entry name" value="Calcium-transporting ATPase, cytoplasmic domain N"/>
    <property type="match status" value="1"/>
</dbReference>
<evidence type="ECO:0000313" key="15">
    <source>
        <dbReference type="EMBL" id="MBB6553611.1"/>
    </source>
</evidence>
<gene>
    <name evidence="15" type="ORF">HD593_008406</name>
</gene>
<keyword evidence="16" id="KW-1185">Reference proteome</keyword>
<comment type="subcellular location">
    <subcellularLocation>
        <location evidence="1">Cell membrane</location>
        <topology evidence="1">Multi-pass membrane protein</topology>
    </subcellularLocation>
</comment>
<sequence length="744" mass="77637">MTSVTDDRQNAVELSIGGMTCASCANRIERKLNKLDGVTATVNYATEKAKVSFPEGVDPQQLIAEVEKAGYTAALPAPPKAEAAEQEPEDELRPLRNRLITSVVLAVPVIAMAMIPPLQFTNWQWLSLVLAAPVVVYAGWPFHKAAWTNLRHGAATMDTLISLGTIAALGWSLWALFFGTAGTPGMTHPFAFTIERTDGSGNIYLEAAAGVTAFILAGRYFESRSKRRAGAALRALLELGAKDVAVLRDGVEARIPAEQLTVGDRFVVRPGEKIATDGVIEEGTSAVDASMLTGESVPVEVRTGDAVTGATVNAGGRLVVRATRVGADTQLAQMAKLVEDAQTGKAAVQRLADRISGIFVPIVIALALGTLGFWLGTGDGVGAAFTAAVAVLIIACPCALGLATPTALLVGTGRGAQLGILIKGPEVLESTRRIDMVVLDKTGTVTEGRMTLTGVHVADGEDEAEVLRLAGALEHASEHPIAQAVAKGATARVGELPTPEDFANVEGLGVQGIVDGHAVLVGRPRLLEEWSQHLTPELERSLHAAQAAGRTAVAVGWDGQARAVLVVADVVKPTSKEAITRLRALGLTPVLLTGDNEAVAKTVAAEVGIDEVIAEVLPADKVDVVKELQSEGRVVAMVGDGVNDAAALAQADLGLAMGTGTDAAIEASDLTLVRGDLRVAADAIRLSRRTLSTIKGNLFWAFAYNVAALPLAALGLLNPMIAGAAMAFSSVFVVSNSLRLRRFK</sequence>
<keyword evidence="6 12" id="KW-0067">ATP-binding</keyword>
<comment type="catalytic activity">
    <reaction evidence="10">
        <text>ATP + H2O = ADP + phosphate + H(+)</text>
        <dbReference type="Rhea" id="RHEA:13065"/>
        <dbReference type="ChEBI" id="CHEBI:15377"/>
        <dbReference type="ChEBI" id="CHEBI:15378"/>
        <dbReference type="ChEBI" id="CHEBI:30616"/>
        <dbReference type="ChEBI" id="CHEBI:43474"/>
        <dbReference type="ChEBI" id="CHEBI:456216"/>
    </reaction>
</comment>
<dbReference type="InterPro" id="IPR001757">
    <property type="entry name" value="P_typ_ATPase"/>
</dbReference>
<feature type="transmembrane region" description="Helical" evidence="12">
    <location>
        <begin position="720"/>
        <end position="738"/>
    </location>
</feature>
<evidence type="ECO:0000256" key="10">
    <source>
        <dbReference type="ARBA" id="ARBA00049360"/>
    </source>
</evidence>
<accession>A0A7X0P232</accession>
<dbReference type="InterPro" id="IPR023299">
    <property type="entry name" value="ATPase_P-typ_cyto_dom_N"/>
</dbReference>
<dbReference type="FunFam" id="3.30.70.100:FF:000005">
    <property type="entry name" value="Copper-exporting P-type ATPase A"/>
    <property type="match status" value="1"/>
</dbReference>
<dbReference type="GO" id="GO:0005886">
    <property type="term" value="C:plasma membrane"/>
    <property type="evidence" value="ECO:0007669"/>
    <property type="project" value="UniProtKB-SubCell"/>
</dbReference>
<dbReference type="PROSITE" id="PS01047">
    <property type="entry name" value="HMA_1"/>
    <property type="match status" value="1"/>
</dbReference>
<dbReference type="InterPro" id="IPR044492">
    <property type="entry name" value="P_typ_ATPase_HD_dom"/>
</dbReference>
<dbReference type="SFLD" id="SFLDF00027">
    <property type="entry name" value="p-type_atpase"/>
    <property type="match status" value="1"/>
</dbReference>
<dbReference type="PROSITE" id="PS00154">
    <property type="entry name" value="ATPASE_E1_E2"/>
    <property type="match status" value="1"/>
</dbReference>
<dbReference type="Gene3D" id="3.30.70.100">
    <property type="match status" value="1"/>
</dbReference>
<dbReference type="SUPFAM" id="SSF55008">
    <property type="entry name" value="HMA, heavy metal-associated domain"/>
    <property type="match status" value="1"/>
</dbReference>
<keyword evidence="4 12" id="KW-0479">Metal-binding</keyword>
<dbReference type="InterPro" id="IPR036163">
    <property type="entry name" value="HMA_dom_sf"/>
</dbReference>
<keyword evidence="9 12" id="KW-0472">Membrane</keyword>
<dbReference type="PANTHER" id="PTHR43520:SF8">
    <property type="entry name" value="P-TYPE CU(+) TRANSPORTER"/>
    <property type="match status" value="1"/>
</dbReference>
<organism evidence="15 16">
    <name type="scientific">Nonomuraea rubra</name>
    <dbReference type="NCBI Taxonomy" id="46180"/>
    <lineage>
        <taxon>Bacteria</taxon>
        <taxon>Bacillati</taxon>
        <taxon>Actinomycetota</taxon>
        <taxon>Actinomycetes</taxon>
        <taxon>Streptosporangiales</taxon>
        <taxon>Streptosporangiaceae</taxon>
        <taxon>Nonomuraea</taxon>
    </lineage>
</organism>
<dbReference type="InterPro" id="IPR018303">
    <property type="entry name" value="ATPase_P-typ_P_site"/>
</dbReference>
<dbReference type="RefSeq" id="WP_185107907.1">
    <property type="nucleotide sequence ID" value="NZ_JACHMI010000001.1"/>
</dbReference>
<proteinExistence type="inferred from homology"/>
<dbReference type="CDD" id="cd02094">
    <property type="entry name" value="P-type_ATPase_Cu-like"/>
    <property type="match status" value="1"/>
</dbReference>
<evidence type="ECO:0000256" key="4">
    <source>
        <dbReference type="ARBA" id="ARBA00022723"/>
    </source>
</evidence>
<evidence type="ECO:0000256" key="6">
    <source>
        <dbReference type="ARBA" id="ARBA00022840"/>
    </source>
</evidence>
<dbReference type="GO" id="GO:0043682">
    <property type="term" value="F:P-type divalent copper transporter activity"/>
    <property type="evidence" value="ECO:0007669"/>
    <property type="project" value="TreeGrafter"/>
</dbReference>
<feature type="transmembrane region" description="Helical" evidence="12">
    <location>
        <begin position="381"/>
        <end position="404"/>
    </location>
</feature>
<dbReference type="Pfam" id="PF00702">
    <property type="entry name" value="Hydrolase"/>
    <property type="match status" value="1"/>
</dbReference>
<dbReference type="PRINTS" id="PR00119">
    <property type="entry name" value="CATATPASE"/>
</dbReference>
<dbReference type="SUPFAM" id="SSF56784">
    <property type="entry name" value="HAD-like"/>
    <property type="match status" value="1"/>
</dbReference>
<dbReference type="SUPFAM" id="SSF81653">
    <property type="entry name" value="Calcium ATPase, transduction domain A"/>
    <property type="match status" value="1"/>
</dbReference>
<dbReference type="InterPro" id="IPR008250">
    <property type="entry name" value="ATPase_P-typ_transduc_dom_A_sf"/>
</dbReference>
<evidence type="ECO:0000313" key="16">
    <source>
        <dbReference type="Proteomes" id="UP000565579"/>
    </source>
</evidence>
<dbReference type="InterPro" id="IPR059000">
    <property type="entry name" value="ATPase_P-type_domA"/>
</dbReference>
<dbReference type="PROSITE" id="PS50846">
    <property type="entry name" value="HMA_2"/>
    <property type="match status" value="1"/>
</dbReference>
<feature type="domain" description="HMA" evidence="14">
    <location>
        <begin position="10"/>
        <end position="74"/>
    </location>
</feature>
<feature type="transmembrane region" description="Helical" evidence="12">
    <location>
        <begin position="99"/>
        <end position="117"/>
    </location>
</feature>
<keyword evidence="8 12" id="KW-1133">Transmembrane helix</keyword>
<dbReference type="InterPro" id="IPR006121">
    <property type="entry name" value="HMA_dom"/>
</dbReference>
<evidence type="ECO:0000256" key="5">
    <source>
        <dbReference type="ARBA" id="ARBA00022741"/>
    </source>
</evidence>
<keyword evidence="12" id="KW-1003">Cell membrane</keyword>
<evidence type="ECO:0000256" key="9">
    <source>
        <dbReference type="ARBA" id="ARBA00023136"/>
    </source>
</evidence>
<dbReference type="AlphaFoldDB" id="A0A7X0P232"/>
<reference evidence="15 16" key="1">
    <citation type="submission" date="2020-08" db="EMBL/GenBank/DDBJ databases">
        <title>Sequencing the genomes of 1000 actinobacteria strains.</title>
        <authorList>
            <person name="Klenk H.-P."/>
        </authorList>
    </citation>
    <scope>NUCLEOTIDE SEQUENCE [LARGE SCALE GENOMIC DNA]</scope>
    <source>
        <strain evidence="15 16">DSM 43768</strain>
    </source>
</reference>
<dbReference type="Pfam" id="PF00122">
    <property type="entry name" value="E1-E2_ATPase"/>
    <property type="match status" value="1"/>
</dbReference>
<keyword evidence="5 12" id="KW-0547">Nucleotide-binding</keyword>
<dbReference type="PANTHER" id="PTHR43520">
    <property type="entry name" value="ATP7, ISOFORM B"/>
    <property type="match status" value="1"/>
</dbReference>
<feature type="transmembrane region" description="Helical" evidence="12">
    <location>
        <begin position="160"/>
        <end position="183"/>
    </location>
</feature>
<evidence type="ECO:0000256" key="11">
    <source>
        <dbReference type="ARBA" id="ARBA00074171"/>
    </source>
</evidence>
<dbReference type="InterPro" id="IPR023298">
    <property type="entry name" value="ATPase_P-typ_TM_dom_sf"/>
</dbReference>
<dbReference type="EMBL" id="JACHMI010000001">
    <property type="protein sequence ID" value="MBB6553611.1"/>
    <property type="molecule type" value="Genomic_DNA"/>
</dbReference>
<evidence type="ECO:0000256" key="2">
    <source>
        <dbReference type="ARBA" id="ARBA00006024"/>
    </source>
</evidence>
<dbReference type="SUPFAM" id="SSF81665">
    <property type="entry name" value="Calcium ATPase, transmembrane domain M"/>
    <property type="match status" value="1"/>
</dbReference>
<evidence type="ECO:0000256" key="1">
    <source>
        <dbReference type="ARBA" id="ARBA00004651"/>
    </source>
</evidence>
<feature type="domain" description="Rhodanese" evidence="13">
    <location>
        <begin position="228"/>
        <end position="263"/>
    </location>
</feature>
<dbReference type="GO" id="GO:0016887">
    <property type="term" value="F:ATP hydrolysis activity"/>
    <property type="evidence" value="ECO:0007669"/>
    <property type="project" value="InterPro"/>
</dbReference>
<evidence type="ECO:0000256" key="3">
    <source>
        <dbReference type="ARBA" id="ARBA00022692"/>
    </source>
</evidence>
<dbReference type="InterPro" id="IPR027256">
    <property type="entry name" value="P-typ_ATPase_IB"/>
</dbReference>
<evidence type="ECO:0000259" key="13">
    <source>
        <dbReference type="PROSITE" id="PS50206"/>
    </source>
</evidence>
<feature type="transmembrane region" description="Helical" evidence="12">
    <location>
        <begin position="697"/>
        <end position="714"/>
    </location>
</feature>
<evidence type="ECO:0000256" key="7">
    <source>
        <dbReference type="ARBA" id="ARBA00022967"/>
    </source>
</evidence>
<comment type="caution">
    <text evidence="15">The sequence shown here is derived from an EMBL/GenBank/DDBJ whole genome shotgun (WGS) entry which is preliminary data.</text>
</comment>
<protein>
    <recommendedName>
        <fullName evidence="11">Cation-transporting P-type ATPase B</fullName>
    </recommendedName>
</protein>
<dbReference type="GO" id="GO:0055070">
    <property type="term" value="P:copper ion homeostasis"/>
    <property type="evidence" value="ECO:0007669"/>
    <property type="project" value="TreeGrafter"/>
</dbReference>
<dbReference type="GO" id="GO:0005507">
    <property type="term" value="F:copper ion binding"/>
    <property type="evidence" value="ECO:0007669"/>
    <property type="project" value="TreeGrafter"/>
</dbReference>
<name>A0A7X0P232_9ACTN</name>
<dbReference type="FunFam" id="2.70.150.10:FF:000002">
    <property type="entry name" value="Copper-transporting ATPase 1, putative"/>
    <property type="match status" value="1"/>
</dbReference>
<dbReference type="NCBIfam" id="TIGR01494">
    <property type="entry name" value="ATPase_P-type"/>
    <property type="match status" value="1"/>
</dbReference>
<dbReference type="InterPro" id="IPR001763">
    <property type="entry name" value="Rhodanese-like_dom"/>
</dbReference>